<protein>
    <recommendedName>
        <fullName evidence="3">HK97 gp10 family phage protein</fullName>
    </recommendedName>
</protein>
<dbReference type="EMBL" id="CP067341">
    <property type="protein sequence ID" value="QQP10424.1"/>
    <property type="molecule type" value="Genomic_DNA"/>
</dbReference>
<accession>A0ABX7ALB2</accession>
<evidence type="ECO:0000313" key="1">
    <source>
        <dbReference type="EMBL" id="QQP10424.1"/>
    </source>
</evidence>
<dbReference type="RefSeq" id="WP_053592511.1">
    <property type="nucleotide sequence ID" value="NZ_CP067341.1"/>
</dbReference>
<name>A0ABX7ALB2_9BACI</name>
<proteinExistence type="predicted"/>
<reference evidence="1 2" key="1">
    <citation type="submission" date="2020-01" db="EMBL/GenBank/DDBJ databases">
        <authorList>
            <person name="Liu G."/>
            <person name="Liu B."/>
        </authorList>
    </citation>
    <scope>NUCLEOTIDE SEQUENCE [LARGE SCALE GENOMIC DNA]</scope>
    <source>
        <strain evidence="1 2">FJAT-51161</strain>
    </source>
</reference>
<keyword evidence="2" id="KW-1185">Reference proteome</keyword>
<evidence type="ECO:0000313" key="2">
    <source>
        <dbReference type="Proteomes" id="UP000596049"/>
    </source>
</evidence>
<dbReference type="Proteomes" id="UP000596049">
    <property type="component" value="Chromosome"/>
</dbReference>
<gene>
    <name evidence="1" type="ORF">FJQ98_14120</name>
</gene>
<organism evidence="1 2">
    <name type="scientific">Lysinibacillus agricola</name>
    <dbReference type="NCBI Taxonomy" id="2590012"/>
    <lineage>
        <taxon>Bacteria</taxon>
        <taxon>Bacillati</taxon>
        <taxon>Bacillota</taxon>
        <taxon>Bacilli</taxon>
        <taxon>Bacillales</taxon>
        <taxon>Bacillaceae</taxon>
        <taxon>Lysinibacillus</taxon>
    </lineage>
</organism>
<evidence type="ECO:0008006" key="3">
    <source>
        <dbReference type="Google" id="ProtNLM"/>
    </source>
</evidence>
<sequence length="140" mass="15278">MPLHSFKEKLDRKVAGLHALGTHLGKELEKDAKSTASWTDRTGATRAAIHGGADKTDNGTIIYIAHGAKVGMYHELGTGIYGPKKQPIVPKNKKALKFEIGGKTIVVKSVKGIKVNPVLKNTAIKHKGEIENAIRRYWES</sequence>